<keyword evidence="1 3" id="KW-0863">Zinc-finger</keyword>
<organism evidence="5 6">
    <name type="scientific">Periplaneta americana</name>
    <name type="common">American cockroach</name>
    <name type="synonym">Blatta americana</name>
    <dbReference type="NCBI Taxonomy" id="6978"/>
    <lineage>
        <taxon>Eukaryota</taxon>
        <taxon>Metazoa</taxon>
        <taxon>Ecdysozoa</taxon>
        <taxon>Arthropoda</taxon>
        <taxon>Hexapoda</taxon>
        <taxon>Insecta</taxon>
        <taxon>Pterygota</taxon>
        <taxon>Neoptera</taxon>
        <taxon>Polyneoptera</taxon>
        <taxon>Dictyoptera</taxon>
        <taxon>Blattodea</taxon>
        <taxon>Blattoidea</taxon>
        <taxon>Blattidae</taxon>
        <taxon>Blattinae</taxon>
        <taxon>Periplaneta</taxon>
    </lineage>
</organism>
<evidence type="ECO:0000313" key="6">
    <source>
        <dbReference type="Proteomes" id="UP001148838"/>
    </source>
</evidence>
<comment type="caution">
    <text evidence="5">The sequence shown here is derived from an EMBL/GenBank/DDBJ whole genome shotgun (WGS) entry which is preliminary data.</text>
</comment>
<keyword evidence="2" id="KW-0862">Zinc</keyword>
<dbReference type="Pfam" id="PF16685">
    <property type="entry name" value="zf-RING_10"/>
    <property type="match status" value="1"/>
</dbReference>
<evidence type="ECO:0000256" key="1">
    <source>
        <dbReference type="ARBA" id="ARBA00022771"/>
    </source>
</evidence>
<name>A0ABQ8T1Y5_PERAM</name>
<evidence type="ECO:0000256" key="2">
    <source>
        <dbReference type="ARBA" id="ARBA00022833"/>
    </source>
</evidence>
<dbReference type="CDD" id="cd16522">
    <property type="entry name" value="RING-HC_MSL2"/>
    <property type="match status" value="1"/>
</dbReference>
<proteinExistence type="predicted"/>
<gene>
    <name evidence="5" type="ORF">ANN_08625</name>
</gene>
<dbReference type="EMBL" id="JAJSOF020000017">
    <property type="protein sequence ID" value="KAJ4440484.1"/>
    <property type="molecule type" value="Genomic_DNA"/>
</dbReference>
<feature type="domain" description="RING-type" evidence="4">
    <location>
        <begin position="41"/>
        <end position="82"/>
    </location>
</feature>
<dbReference type="Proteomes" id="UP001148838">
    <property type="component" value="Unassembled WGS sequence"/>
</dbReference>
<dbReference type="InterPro" id="IPR037922">
    <property type="entry name" value="MSL2"/>
</dbReference>
<dbReference type="InterPro" id="IPR001841">
    <property type="entry name" value="Znf_RING"/>
</dbReference>
<evidence type="ECO:0000256" key="3">
    <source>
        <dbReference type="PROSITE-ProRule" id="PRU00175"/>
    </source>
</evidence>
<keyword evidence="6" id="KW-1185">Reference proteome</keyword>
<dbReference type="InterPro" id="IPR013083">
    <property type="entry name" value="Znf_RING/FYVE/PHD"/>
</dbReference>
<dbReference type="InterPro" id="IPR032043">
    <property type="entry name" value="Msl2_Znf-RING"/>
</dbReference>
<evidence type="ECO:0000259" key="4">
    <source>
        <dbReference type="PROSITE" id="PS50089"/>
    </source>
</evidence>
<sequence length="284" mass="30870">MNATSLYVSTCRLVLQADIEDTSSWTDLYRLVPYLRQSLSCTVCGNLLIEPYTPTETNCQHHVCRSCKGGRKKLKPSCSWCKNYDKYVENVQLRILLQCYKKLCEYVTSTSIYRSLLVSAATAANNGNNATGTSSLMDLIQEGAGFKDEYKSTGGLSKSAYSILPCVYTSTSTQTQTALASAALGPPDPNNGLSANDLQAIRTVSNGSSMYSVMYAGSGNKITIKRKANDLEGDGADGSSCSGDGQIPSHHPMDKNIQVRSYIVDNNLLENQVCEIWSQINIGC</sequence>
<accession>A0ABQ8T1Y5</accession>
<dbReference type="PROSITE" id="PS50089">
    <property type="entry name" value="ZF_RING_2"/>
    <property type="match status" value="1"/>
</dbReference>
<dbReference type="PANTHER" id="PTHR16048">
    <property type="entry name" value="MSL2-RELATED"/>
    <property type="match status" value="1"/>
</dbReference>
<dbReference type="SUPFAM" id="SSF57850">
    <property type="entry name" value="RING/U-box"/>
    <property type="match status" value="1"/>
</dbReference>
<reference evidence="5 6" key="1">
    <citation type="journal article" date="2022" name="Allergy">
        <title>Genome assembly and annotation of Periplaneta americana reveal a comprehensive cockroach allergen profile.</title>
        <authorList>
            <person name="Wang L."/>
            <person name="Xiong Q."/>
            <person name="Saelim N."/>
            <person name="Wang L."/>
            <person name="Nong W."/>
            <person name="Wan A.T."/>
            <person name="Shi M."/>
            <person name="Liu X."/>
            <person name="Cao Q."/>
            <person name="Hui J.H.L."/>
            <person name="Sookrung N."/>
            <person name="Leung T.F."/>
            <person name="Tungtrongchitr A."/>
            <person name="Tsui S.K.W."/>
        </authorList>
    </citation>
    <scope>NUCLEOTIDE SEQUENCE [LARGE SCALE GENOMIC DNA]</scope>
    <source>
        <strain evidence="5">PWHHKU_190912</strain>
    </source>
</reference>
<keyword evidence="1 3" id="KW-0479">Metal-binding</keyword>
<protein>
    <recommendedName>
        <fullName evidence="4">RING-type domain-containing protein</fullName>
    </recommendedName>
</protein>
<evidence type="ECO:0000313" key="5">
    <source>
        <dbReference type="EMBL" id="KAJ4440484.1"/>
    </source>
</evidence>
<dbReference type="Gene3D" id="3.30.40.10">
    <property type="entry name" value="Zinc/RING finger domain, C3HC4 (zinc finger)"/>
    <property type="match status" value="1"/>
</dbReference>
<dbReference type="PANTHER" id="PTHR16048:SF3">
    <property type="entry name" value="E3 UBIQUITIN-PROTEIN LIGASE MSL2"/>
    <property type="match status" value="1"/>
</dbReference>